<dbReference type="EMBL" id="HBUE01010188">
    <property type="protein sequence ID" value="CAG6447940.1"/>
    <property type="molecule type" value="Transcribed_RNA"/>
</dbReference>
<evidence type="ECO:0000256" key="1">
    <source>
        <dbReference type="SAM" id="MobiDB-lite"/>
    </source>
</evidence>
<feature type="region of interest" description="Disordered" evidence="1">
    <location>
        <begin position="1"/>
        <end position="53"/>
    </location>
</feature>
<proteinExistence type="predicted"/>
<dbReference type="EMBL" id="HBUE01010192">
    <property type="protein sequence ID" value="CAG6447946.1"/>
    <property type="molecule type" value="Transcribed_RNA"/>
</dbReference>
<reference evidence="2" key="1">
    <citation type="submission" date="2021-05" db="EMBL/GenBank/DDBJ databases">
        <authorList>
            <person name="Alioto T."/>
            <person name="Alioto T."/>
            <person name="Gomez Garrido J."/>
        </authorList>
    </citation>
    <scope>NUCLEOTIDE SEQUENCE</scope>
</reference>
<dbReference type="EMBL" id="HBUE01010194">
    <property type="protein sequence ID" value="CAG6447950.1"/>
    <property type="molecule type" value="Transcribed_RNA"/>
</dbReference>
<feature type="region of interest" description="Disordered" evidence="1">
    <location>
        <begin position="67"/>
        <end position="122"/>
    </location>
</feature>
<accession>A0A8D8A119</accession>
<dbReference type="AlphaFoldDB" id="A0A8D8A119"/>
<feature type="compositionally biased region" description="Polar residues" evidence="1">
    <location>
        <begin position="101"/>
        <end position="122"/>
    </location>
</feature>
<dbReference type="EMBL" id="HBUE01010193">
    <property type="protein sequence ID" value="CAG6447948.1"/>
    <property type="molecule type" value="Transcribed_RNA"/>
</dbReference>
<protein>
    <submittedName>
        <fullName evidence="2">(northern house mosquito) hypothetical protein</fullName>
    </submittedName>
</protein>
<dbReference type="EMBL" id="HBUE01010189">
    <property type="protein sequence ID" value="CAG6447942.1"/>
    <property type="molecule type" value="Transcribed_RNA"/>
</dbReference>
<evidence type="ECO:0000313" key="2">
    <source>
        <dbReference type="EMBL" id="CAG6447950.1"/>
    </source>
</evidence>
<organism evidence="2">
    <name type="scientific">Culex pipiens</name>
    <name type="common">House mosquito</name>
    <dbReference type="NCBI Taxonomy" id="7175"/>
    <lineage>
        <taxon>Eukaryota</taxon>
        <taxon>Metazoa</taxon>
        <taxon>Ecdysozoa</taxon>
        <taxon>Arthropoda</taxon>
        <taxon>Hexapoda</taxon>
        <taxon>Insecta</taxon>
        <taxon>Pterygota</taxon>
        <taxon>Neoptera</taxon>
        <taxon>Endopterygota</taxon>
        <taxon>Diptera</taxon>
        <taxon>Nematocera</taxon>
        <taxon>Culicoidea</taxon>
        <taxon>Culicidae</taxon>
        <taxon>Culicinae</taxon>
        <taxon>Culicini</taxon>
        <taxon>Culex</taxon>
        <taxon>Culex</taxon>
    </lineage>
</organism>
<dbReference type="EMBL" id="HBUE01010190">
    <property type="protein sequence ID" value="CAG6447944.1"/>
    <property type="molecule type" value="Transcribed_RNA"/>
</dbReference>
<dbReference type="EMBL" id="HBUE01010196">
    <property type="protein sequence ID" value="CAG6447952.1"/>
    <property type="molecule type" value="Transcribed_RNA"/>
</dbReference>
<name>A0A8D8A119_CULPI</name>
<sequence>MRHLPSESRLNQSTTFGIDALHSAGHLPRAVAQDPRITPGSPPRLQLSPEVRRTVALPDSRRFRRIDGQFARRSGGLSEAFDRGEHHAGGPGRWSLRASAASGTPDTSSPRRTGQASTVLGE</sequence>